<gene>
    <name evidence="2" type="ORF">OIU77_013039</name>
</gene>
<evidence type="ECO:0000256" key="1">
    <source>
        <dbReference type="SAM" id="MobiDB-lite"/>
    </source>
</evidence>
<keyword evidence="3" id="KW-1185">Reference proteome</keyword>
<sequence length="66" mass="7174">MDSLGSHSSATIGSERSVSMDDTCTSSDASKGDKGKEVETSTWVSPNSVKKKKRKEARRRREAEGL</sequence>
<dbReference type="Proteomes" id="UP001141253">
    <property type="component" value="Chromosome 10"/>
</dbReference>
<comment type="caution">
    <text evidence="2">The sequence shown here is derived from an EMBL/GenBank/DDBJ whole genome shotgun (WGS) entry which is preliminary data.</text>
</comment>
<protein>
    <submittedName>
        <fullName evidence="2">Uncharacterized protein</fullName>
    </submittedName>
</protein>
<proteinExistence type="predicted"/>
<feature type="compositionally biased region" description="Basic and acidic residues" evidence="1">
    <location>
        <begin position="30"/>
        <end position="39"/>
    </location>
</feature>
<reference evidence="2" key="2">
    <citation type="journal article" date="2023" name="Int. J. Mol. Sci.">
        <title>De Novo Assembly and Annotation of 11 Diverse Shrub Willow (Salix) Genomes Reveals Novel Gene Organization in Sex-Linked Regions.</title>
        <authorList>
            <person name="Hyden B."/>
            <person name="Feng K."/>
            <person name="Yates T.B."/>
            <person name="Jawdy S."/>
            <person name="Cereghino C."/>
            <person name="Smart L.B."/>
            <person name="Muchero W."/>
        </authorList>
    </citation>
    <scope>NUCLEOTIDE SEQUENCE</scope>
    <source>
        <tissue evidence="2">Shoot tip</tissue>
    </source>
</reference>
<dbReference type="EMBL" id="JAPFFI010000024">
    <property type="protein sequence ID" value="KAJ6311179.1"/>
    <property type="molecule type" value="Genomic_DNA"/>
</dbReference>
<evidence type="ECO:0000313" key="3">
    <source>
        <dbReference type="Proteomes" id="UP001141253"/>
    </source>
</evidence>
<accession>A0ABQ8ZT62</accession>
<feature type="compositionally biased region" description="Polar residues" evidence="1">
    <location>
        <begin position="1"/>
        <end position="29"/>
    </location>
</feature>
<name>A0ABQ8ZT62_9ROSI</name>
<feature type="compositionally biased region" description="Basic residues" evidence="1">
    <location>
        <begin position="49"/>
        <end position="58"/>
    </location>
</feature>
<feature type="region of interest" description="Disordered" evidence="1">
    <location>
        <begin position="1"/>
        <end position="66"/>
    </location>
</feature>
<evidence type="ECO:0000313" key="2">
    <source>
        <dbReference type="EMBL" id="KAJ6311179.1"/>
    </source>
</evidence>
<organism evidence="2 3">
    <name type="scientific">Salix suchowensis</name>
    <dbReference type="NCBI Taxonomy" id="1278906"/>
    <lineage>
        <taxon>Eukaryota</taxon>
        <taxon>Viridiplantae</taxon>
        <taxon>Streptophyta</taxon>
        <taxon>Embryophyta</taxon>
        <taxon>Tracheophyta</taxon>
        <taxon>Spermatophyta</taxon>
        <taxon>Magnoliopsida</taxon>
        <taxon>eudicotyledons</taxon>
        <taxon>Gunneridae</taxon>
        <taxon>Pentapetalae</taxon>
        <taxon>rosids</taxon>
        <taxon>fabids</taxon>
        <taxon>Malpighiales</taxon>
        <taxon>Salicaceae</taxon>
        <taxon>Saliceae</taxon>
        <taxon>Salix</taxon>
    </lineage>
</organism>
<reference evidence="2" key="1">
    <citation type="submission" date="2022-10" db="EMBL/GenBank/DDBJ databases">
        <authorList>
            <person name="Hyden B.L."/>
            <person name="Feng K."/>
            <person name="Yates T."/>
            <person name="Jawdy S."/>
            <person name="Smart L.B."/>
            <person name="Muchero W."/>
        </authorList>
    </citation>
    <scope>NUCLEOTIDE SEQUENCE</scope>
    <source>
        <tissue evidence="2">Shoot tip</tissue>
    </source>
</reference>